<evidence type="ECO:0000313" key="7">
    <source>
        <dbReference type="EMBL" id="OUM19453.1"/>
    </source>
</evidence>
<accession>A0A252F0V9</accession>
<dbReference type="HAMAP" id="MF_00735">
    <property type="entry name" value="Methyltr_PrmA"/>
    <property type="match status" value="1"/>
</dbReference>
<proteinExistence type="inferred from homology"/>
<dbReference type="GO" id="GO:0032259">
    <property type="term" value="P:methylation"/>
    <property type="evidence" value="ECO:0007669"/>
    <property type="project" value="UniProtKB-KW"/>
</dbReference>
<dbReference type="SUPFAM" id="SSF53335">
    <property type="entry name" value="S-adenosyl-L-methionine-dependent methyltransferases"/>
    <property type="match status" value="1"/>
</dbReference>
<dbReference type="InterPro" id="IPR004498">
    <property type="entry name" value="Ribosomal_PrmA_MeTrfase"/>
</dbReference>
<comment type="function">
    <text evidence="6">Methylates ribosomal protein L11.</text>
</comment>
<name>A0A252F0V9_9FIRM</name>
<dbReference type="InterPro" id="IPR050078">
    <property type="entry name" value="Ribosomal_L11_MeTrfase_PrmA"/>
</dbReference>
<dbReference type="OrthoDB" id="9785995at2"/>
<feature type="binding site" evidence="6">
    <location>
        <position position="220"/>
    </location>
    <ligand>
        <name>S-adenosyl-L-methionine</name>
        <dbReference type="ChEBI" id="CHEBI:59789"/>
    </ligand>
</feature>
<reference evidence="7 8" key="1">
    <citation type="submission" date="2017-05" db="EMBL/GenBank/DDBJ databases">
        <title>Butyricicoccus porcorum sp. nov. a butyrate-producing bacterium from the swine intestinal tract.</title>
        <authorList>
            <person name="Trachsel J."/>
            <person name="Humphrey S."/>
            <person name="Allen H.K."/>
        </authorList>
    </citation>
    <scope>NUCLEOTIDE SEQUENCE [LARGE SCALE GENOMIC DNA]</scope>
    <source>
        <strain evidence="7">BB10</strain>
    </source>
</reference>
<keyword evidence="5 6" id="KW-0949">S-adenosyl-L-methionine</keyword>
<evidence type="ECO:0000256" key="3">
    <source>
        <dbReference type="ARBA" id="ARBA00022603"/>
    </source>
</evidence>
<dbReference type="PANTHER" id="PTHR43648:SF1">
    <property type="entry name" value="ELECTRON TRANSFER FLAVOPROTEIN BETA SUBUNIT LYSINE METHYLTRANSFERASE"/>
    <property type="match status" value="1"/>
</dbReference>
<dbReference type="NCBIfam" id="TIGR00406">
    <property type="entry name" value="prmA"/>
    <property type="match status" value="1"/>
</dbReference>
<keyword evidence="2 6" id="KW-0963">Cytoplasm</keyword>
<dbReference type="Proteomes" id="UP000194903">
    <property type="component" value="Unassembled WGS sequence"/>
</dbReference>
<keyword evidence="7" id="KW-0687">Ribonucleoprotein</keyword>
<comment type="subcellular location">
    <subcellularLocation>
        <location evidence="6">Cytoplasm</location>
    </subcellularLocation>
</comment>
<evidence type="ECO:0000256" key="2">
    <source>
        <dbReference type="ARBA" id="ARBA00022490"/>
    </source>
</evidence>
<organism evidence="7 8">
    <name type="scientific">Butyricicoccus porcorum</name>
    <dbReference type="NCBI Taxonomy" id="1945634"/>
    <lineage>
        <taxon>Bacteria</taxon>
        <taxon>Bacillati</taxon>
        <taxon>Bacillota</taxon>
        <taxon>Clostridia</taxon>
        <taxon>Eubacteriales</taxon>
        <taxon>Butyricicoccaceae</taxon>
        <taxon>Butyricicoccus</taxon>
    </lineage>
</organism>
<sequence>MAWWRCNRDRRKSAGGGGLVSCLRSFLQRRTFVNNWTEVTIWTSTTGIDAVTGMLMDLGIDGFVIEDAQDFADFLQDTEIYWDYVDESLAKEKKDTETNVKIYVEDSPAGAELLAQVNAGLAGLRARDEAHAFGRCVTELASIRQEDWENNWKQYFKPFRVGQTFLIKPSWETCEPEEGRRILEIDPSSSFGTGTHNTTQLCICELERLVRPGDRLLDMGCGSGILSVAAHMLGASDIAAVDIDPNAVKIAAENAEKNEFSLRTHVGDVIGDAALSEEIGGSYDIIVANIVADVIMGMQYILKDKLKPEGTLIVSGIIAPRADEVQQSLLDAGFVLDRRDQSGDWVAMTLHQA</sequence>
<comment type="similarity">
    <text evidence="1 6">Belongs to the methyltransferase superfamily. PrmA family.</text>
</comment>
<evidence type="ECO:0000256" key="4">
    <source>
        <dbReference type="ARBA" id="ARBA00022679"/>
    </source>
</evidence>
<comment type="caution">
    <text evidence="7">The sequence shown here is derived from an EMBL/GenBank/DDBJ whole genome shotgun (WGS) entry which is preliminary data.</text>
</comment>
<dbReference type="GO" id="GO:0016279">
    <property type="term" value="F:protein-lysine N-methyltransferase activity"/>
    <property type="evidence" value="ECO:0007669"/>
    <property type="project" value="RHEA"/>
</dbReference>
<evidence type="ECO:0000256" key="5">
    <source>
        <dbReference type="ARBA" id="ARBA00022691"/>
    </source>
</evidence>
<evidence type="ECO:0000313" key="8">
    <source>
        <dbReference type="Proteomes" id="UP000194903"/>
    </source>
</evidence>
<dbReference type="Gene3D" id="3.40.50.150">
    <property type="entry name" value="Vaccinia Virus protein VP39"/>
    <property type="match status" value="1"/>
</dbReference>
<feature type="binding site" evidence="6">
    <location>
        <position position="199"/>
    </location>
    <ligand>
        <name>S-adenosyl-L-methionine</name>
        <dbReference type="ChEBI" id="CHEBI:59789"/>
    </ligand>
</feature>
<keyword evidence="3 6" id="KW-0489">Methyltransferase</keyword>
<keyword evidence="4 6" id="KW-0808">Transferase</keyword>
<comment type="catalytic activity">
    <reaction evidence="6">
        <text>L-lysyl-[protein] + 3 S-adenosyl-L-methionine = N(6),N(6),N(6)-trimethyl-L-lysyl-[protein] + 3 S-adenosyl-L-homocysteine + 3 H(+)</text>
        <dbReference type="Rhea" id="RHEA:54192"/>
        <dbReference type="Rhea" id="RHEA-COMP:9752"/>
        <dbReference type="Rhea" id="RHEA-COMP:13826"/>
        <dbReference type="ChEBI" id="CHEBI:15378"/>
        <dbReference type="ChEBI" id="CHEBI:29969"/>
        <dbReference type="ChEBI" id="CHEBI:57856"/>
        <dbReference type="ChEBI" id="CHEBI:59789"/>
        <dbReference type="ChEBI" id="CHEBI:61961"/>
    </reaction>
</comment>
<evidence type="ECO:0000256" key="6">
    <source>
        <dbReference type="HAMAP-Rule" id="MF_00735"/>
    </source>
</evidence>
<dbReference type="Pfam" id="PF06325">
    <property type="entry name" value="PrmA"/>
    <property type="match status" value="1"/>
</dbReference>
<feature type="binding site" evidence="6">
    <location>
        <position position="289"/>
    </location>
    <ligand>
        <name>S-adenosyl-L-methionine</name>
        <dbReference type="ChEBI" id="CHEBI:59789"/>
    </ligand>
</feature>
<dbReference type="AlphaFoldDB" id="A0A252F0V9"/>
<protein>
    <recommendedName>
        <fullName evidence="6">Ribosomal protein L11 methyltransferase</fullName>
        <shortName evidence="6">L11 Mtase</shortName>
        <ecNumber evidence="6">2.1.1.-</ecNumber>
    </recommendedName>
</protein>
<dbReference type="InterPro" id="IPR029063">
    <property type="entry name" value="SAM-dependent_MTases_sf"/>
</dbReference>
<evidence type="ECO:0000256" key="1">
    <source>
        <dbReference type="ARBA" id="ARBA00009741"/>
    </source>
</evidence>
<feature type="binding site" evidence="6">
    <location>
        <position position="242"/>
    </location>
    <ligand>
        <name>S-adenosyl-L-methionine</name>
        <dbReference type="ChEBI" id="CHEBI:59789"/>
    </ligand>
</feature>
<dbReference type="GO" id="GO:0005840">
    <property type="term" value="C:ribosome"/>
    <property type="evidence" value="ECO:0007669"/>
    <property type="project" value="UniProtKB-KW"/>
</dbReference>
<keyword evidence="8" id="KW-1185">Reference proteome</keyword>
<dbReference type="EMBL" id="NHOC01000019">
    <property type="protein sequence ID" value="OUM19453.1"/>
    <property type="molecule type" value="Genomic_DNA"/>
</dbReference>
<gene>
    <name evidence="6" type="primary">prmA</name>
    <name evidence="7" type="ORF">CBW42_13440</name>
</gene>
<dbReference type="CDD" id="cd02440">
    <property type="entry name" value="AdoMet_MTases"/>
    <property type="match status" value="1"/>
</dbReference>
<dbReference type="EC" id="2.1.1.-" evidence="6"/>
<dbReference type="PANTHER" id="PTHR43648">
    <property type="entry name" value="ELECTRON TRANSFER FLAVOPROTEIN BETA SUBUNIT LYSINE METHYLTRANSFERASE"/>
    <property type="match status" value="1"/>
</dbReference>
<keyword evidence="7" id="KW-0689">Ribosomal protein</keyword>
<dbReference type="GO" id="GO:0005737">
    <property type="term" value="C:cytoplasm"/>
    <property type="evidence" value="ECO:0007669"/>
    <property type="project" value="UniProtKB-SubCell"/>
</dbReference>